<feature type="signal peptide" evidence="2">
    <location>
        <begin position="1"/>
        <end position="27"/>
    </location>
</feature>
<dbReference type="AlphaFoldDB" id="A0A6I3KPL4"/>
<dbReference type="EMBL" id="WMBB01000001">
    <property type="protein sequence ID" value="MTE11241.1"/>
    <property type="molecule type" value="Genomic_DNA"/>
</dbReference>
<dbReference type="GO" id="GO:0016787">
    <property type="term" value="F:hydrolase activity"/>
    <property type="evidence" value="ECO:0007669"/>
    <property type="project" value="UniProtKB-KW"/>
</dbReference>
<dbReference type="InterPro" id="IPR000073">
    <property type="entry name" value="AB_hydrolase_1"/>
</dbReference>
<evidence type="ECO:0000256" key="2">
    <source>
        <dbReference type="SAM" id="SignalP"/>
    </source>
</evidence>
<dbReference type="RefSeq" id="WP_154785812.1">
    <property type="nucleotide sequence ID" value="NZ_WMBB01000001.1"/>
</dbReference>
<dbReference type="InterPro" id="IPR050266">
    <property type="entry name" value="AB_hydrolase_sf"/>
</dbReference>
<gene>
    <name evidence="4" type="ORF">GLP40_00320</name>
</gene>
<keyword evidence="2" id="KW-0732">Signal</keyword>
<keyword evidence="5" id="KW-1185">Reference proteome</keyword>
<feature type="domain" description="AB hydrolase-1" evidence="3">
    <location>
        <begin position="66"/>
        <end position="316"/>
    </location>
</feature>
<dbReference type="PANTHER" id="PTHR43798">
    <property type="entry name" value="MONOACYLGLYCEROL LIPASE"/>
    <property type="match status" value="1"/>
</dbReference>
<comment type="caution">
    <text evidence="4">The sequence shown here is derived from an EMBL/GenBank/DDBJ whole genome shotgun (WGS) entry which is preliminary data.</text>
</comment>
<dbReference type="Pfam" id="PF12697">
    <property type="entry name" value="Abhydrolase_6"/>
    <property type="match status" value="1"/>
</dbReference>
<reference evidence="4 5" key="1">
    <citation type="submission" date="2019-11" db="EMBL/GenBank/DDBJ databases">
        <title>Nocardia sp. nov. CT2-14 isolated from soil.</title>
        <authorList>
            <person name="Kanchanasin P."/>
            <person name="Tanasupawat S."/>
            <person name="Yuki M."/>
            <person name="Kudo T."/>
        </authorList>
    </citation>
    <scope>NUCLEOTIDE SEQUENCE [LARGE SCALE GENOMIC DNA]</scope>
    <source>
        <strain evidence="4 5">CT2-14</strain>
    </source>
</reference>
<evidence type="ECO:0000256" key="1">
    <source>
        <dbReference type="ARBA" id="ARBA00022801"/>
    </source>
</evidence>
<sequence length="339" mass="36433">MKSGWGRIAVASAAMLAGLMVPGNANADTGSACRDMDIPVTVAGSAYTVYGRLCNPDAGPSATLQVLVHGLIYDHFYWDPPEFDKRYSYVRRAAAEGYSTLAIDRIGSGRSARPAGTDVTALSNADVLHQIVQAARRGDLVNPWSRIVTVGHSFGTVVTELEAATYRDVDGIIGTGWMNMPGLLPSTELLARHTSANYADGQPIPPGYLTMRPGGMAIFYQPDNVDPEVLAADDRRRGTDTVGEIATPTTVTLAQIMNPIAVPTLLVVGEHDWLFCTPPEHRSCDAATVRETQRMYFSPQAVPSTYVQAGAGHSIAHELNGVDGFDAMIEWLGEHGFDR</sequence>
<organism evidence="4 5">
    <name type="scientific">Nocardia aurantiaca</name>
    <dbReference type="NCBI Taxonomy" id="2675850"/>
    <lineage>
        <taxon>Bacteria</taxon>
        <taxon>Bacillati</taxon>
        <taxon>Actinomycetota</taxon>
        <taxon>Actinomycetes</taxon>
        <taxon>Mycobacteriales</taxon>
        <taxon>Nocardiaceae</taxon>
        <taxon>Nocardia</taxon>
    </lineage>
</organism>
<name>A0A6I3KPL4_9NOCA</name>
<dbReference type="SUPFAM" id="SSF53474">
    <property type="entry name" value="alpha/beta-Hydrolases"/>
    <property type="match status" value="1"/>
</dbReference>
<feature type="chain" id="PRO_5026094090" evidence="2">
    <location>
        <begin position="28"/>
        <end position="339"/>
    </location>
</feature>
<dbReference type="InterPro" id="IPR029058">
    <property type="entry name" value="AB_hydrolase_fold"/>
</dbReference>
<evidence type="ECO:0000313" key="5">
    <source>
        <dbReference type="Proteomes" id="UP000432464"/>
    </source>
</evidence>
<dbReference type="GO" id="GO:0016020">
    <property type="term" value="C:membrane"/>
    <property type="evidence" value="ECO:0007669"/>
    <property type="project" value="TreeGrafter"/>
</dbReference>
<accession>A0A6I3KPL4</accession>
<dbReference type="PANTHER" id="PTHR43798:SF31">
    <property type="entry name" value="AB HYDROLASE SUPERFAMILY PROTEIN YCLE"/>
    <property type="match status" value="1"/>
</dbReference>
<dbReference type="Gene3D" id="3.40.50.1820">
    <property type="entry name" value="alpha/beta hydrolase"/>
    <property type="match status" value="1"/>
</dbReference>
<evidence type="ECO:0000313" key="4">
    <source>
        <dbReference type="EMBL" id="MTE11241.1"/>
    </source>
</evidence>
<protein>
    <submittedName>
        <fullName evidence="4">Alpha/beta fold hydrolase</fullName>
    </submittedName>
</protein>
<dbReference type="Proteomes" id="UP000432464">
    <property type="component" value="Unassembled WGS sequence"/>
</dbReference>
<keyword evidence="1 4" id="KW-0378">Hydrolase</keyword>
<evidence type="ECO:0000259" key="3">
    <source>
        <dbReference type="Pfam" id="PF12697"/>
    </source>
</evidence>
<proteinExistence type="predicted"/>